<dbReference type="RefSeq" id="WP_330958077.1">
    <property type="nucleotide sequence ID" value="NZ_JAZGJQ010000003.1"/>
</dbReference>
<keyword evidence="5" id="KW-1185">Reference proteome</keyword>
<feature type="region of interest" description="Disordered" evidence="2">
    <location>
        <begin position="95"/>
        <end position="114"/>
    </location>
</feature>
<feature type="domain" description="HTH merR-type" evidence="3">
    <location>
        <begin position="22"/>
        <end position="80"/>
    </location>
</feature>
<evidence type="ECO:0000259" key="3">
    <source>
        <dbReference type="PROSITE" id="PS50937"/>
    </source>
</evidence>
<evidence type="ECO:0000256" key="1">
    <source>
        <dbReference type="ARBA" id="ARBA00023125"/>
    </source>
</evidence>
<evidence type="ECO:0000313" key="4">
    <source>
        <dbReference type="EMBL" id="MEE6147315.1"/>
    </source>
</evidence>
<name>A0ABU7R9P7_9ACTN</name>
<dbReference type="InterPro" id="IPR047057">
    <property type="entry name" value="MerR_fam"/>
</dbReference>
<dbReference type="Proteomes" id="UP001332931">
    <property type="component" value="Unassembled WGS sequence"/>
</dbReference>
<dbReference type="PROSITE" id="PS50937">
    <property type="entry name" value="HTH_MERR_2"/>
    <property type="match status" value="1"/>
</dbReference>
<dbReference type="PANTHER" id="PTHR30204">
    <property type="entry name" value="REDOX-CYCLING DRUG-SENSING TRANSCRIPTIONAL ACTIVATOR SOXR"/>
    <property type="match status" value="1"/>
</dbReference>
<proteinExistence type="predicted"/>
<dbReference type="InterPro" id="IPR009061">
    <property type="entry name" value="DNA-bd_dom_put_sf"/>
</dbReference>
<dbReference type="InterPro" id="IPR000551">
    <property type="entry name" value="MerR-type_HTH_dom"/>
</dbReference>
<gene>
    <name evidence="4" type="ORF">VXJ25_04830</name>
</gene>
<dbReference type="CDD" id="cd00592">
    <property type="entry name" value="HTH_MerR-like"/>
    <property type="match status" value="1"/>
</dbReference>
<dbReference type="PANTHER" id="PTHR30204:SF89">
    <property type="entry name" value="HTH MERR-TYPE DOMAIN-CONTAINING PROTEIN"/>
    <property type="match status" value="1"/>
</dbReference>
<sequence length="267" mass="29800">MPDAGYVTIGKVVKRLQAEYPDLSVSKVRYLEDEGLLTPSRTSGGYRLYSQHDIRRLEAILYLQKNRFLPLQVIREELDKADAGEPSLLDSLNRVDASTTPVSGPSPLATPLPTSHTAVEDVDSQDVVEKFHPINHVPELIGVPVSFVRQLSEAGVITMRRSPRGRDLVDGRDFALIRACNELGRYGIQPKNLRWYVQAANRESGTFEQALVSFGARRGGGVEAEDTPEQRQQFDNALNNMLALTDAVRDTLIRRRLKSPHDGPETR</sequence>
<organism evidence="4 5">
    <name type="scientific">Olsenella absiana</name>
    <dbReference type="NCBI Taxonomy" id="3115222"/>
    <lineage>
        <taxon>Bacteria</taxon>
        <taxon>Bacillati</taxon>
        <taxon>Actinomycetota</taxon>
        <taxon>Coriobacteriia</taxon>
        <taxon>Coriobacteriales</taxon>
        <taxon>Atopobiaceae</taxon>
        <taxon>Olsenella</taxon>
    </lineage>
</organism>
<protein>
    <submittedName>
        <fullName evidence="4">MerR family transcriptional regulator</fullName>
    </submittedName>
</protein>
<evidence type="ECO:0000256" key="2">
    <source>
        <dbReference type="SAM" id="MobiDB-lite"/>
    </source>
</evidence>
<dbReference type="SMART" id="SM00422">
    <property type="entry name" value="HTH_MERR"/>
    <property type="match status" value="1"/>
</dbReference>
<dbReference type="EMBL" id="JAZGJQ010000003">
    <property type="protein sequence ID" value="MEE6147315.1"/>
    <property type="molecule type" value="Genomic_DNA"/>
</dbReference>
<dbReference type="SUPFAM" id="SSF46955">
    <property type="entry name" value="Putative DNA-binding domain"/>
    <property type="match status" value="1"/>
</dbReference>
<comment type="caution">
    <text evidence="4">The sequence shown here is derived from an EMBL/GenBank/DDBJ whole genome shotgun (WGS) entry which is preliminary data.</text>
</comment>
<dbReference type="Pfam" id="PF13411">
    <property type="entry name" value="MerR_1"/>
    <property type="match status" value="1"/>
</dbReference>
<reference evidence="4 5" key="1">
    <citation type="submission" date="2024-01" db="EMBL/GenBank/DDBJ databases">
        <title>Description of Olsenella sp. nov., isolated from pig feces.</title>
        <authorList>
            <person name="Chang Y.-H."/>
        </authorList>
    </citation>
    <scope>NUCLEOTIDE SEQUENCE [LARGE SCALE GENOMIC DNA]</scope>
    <source>
        <strain evidence="4 5">YH-ols2223</strain>
    </source>
</reference>
<accession>A0ABU7R9P7</accession>
<dbReference type="Gene3D" id="1.10.1660.10">
    <property type="match status" value="1"/>
</dbReference>
<evidence type="ECO:0000313" key="5">
    <source>
        <dbReference type="Proteomes" id="UP001332931"/>
    </source>
</evidence>
<keyword evidence="1" id="KW-0238">DNA-binding</keyword>